<dbReference type="GO" id="GO:1990544">
    <property type="term" value="P:mitochondrial ATP transmembrane transport"/>
    <property type="evidence" value="ECO:0007669"/>
    <property type="project" value="InterPro"/>
</dbReference>
<evidence type="ECO:0000313" key="18">
    <source>
        <dbReference type="Proteomes" id="UP001461498"/>
    </source>
</evidence>
<evidence type="ECO:0000256" key="12">
    <source>
        <dbReference type="ARBA" id="ARBA00024143"/>
    </source>
</evidence>
<dbReference type="InterPro" id="IPR018108">
    <property type="entry name" value="MCP_transmembrane"/>
</dbReference>
<comment type="subcellular location">
    <subcellularLocation>
        <location evidence="16">Membrane</location>
        <topology evidence="16">Multi-pass membrane protein</topology>
    </subcellularLocation>
    <subcellularLocation>
        <location evidence="1">Mitochondrion inner membrane</location>
        <topology evidence="1">Multi-pass membrane protein</topology>
    </subcellularLocation>
</comment>
<dbReference type="AlphaFoldDB" id="A0AAW1CVG8"/>
<sequence length="242" mass="27567">MERKLVKHSEIRSCAGEYYLQSLLFGFHKFFISLLTDEDINNLSPLKVAQISMIAGGISSSCTLTLTYQLYLCQTLIAAFRGRPEDAKYSTVFGCLRRVYLKEGIRGTFTGFYMSQAFVITSRTLYFGLYDTIKSFHLPMYNLPPTFVKFLYAQTTTLIASFAAYPMETISRRLILEAGLKRKVYHGDSIKCIKVLYREEGIKGFFAGGLTNMIRSVGGAIVLVLHEDFSRRAVKWIELHKH</sequence>
<evidence type="ECO:0000256" key="7">
    <source>
        <dbReference type="ARBA" id="ARBA00022737"/>
    </source>
</evidence>
<protein>
    <recommendedName>
        <fullName evidence="16">ADP/ATP translocase</fullName>
    </recommendedName>
    <alternativeName>
        <fullName evidence="16">ADP,ATP carrier protein</fullName>
    </alternativeName>
</protein>
<reference evidence="17 18" key="1">
    <citation type="submission" date="2022-12" db="EMBL/GenBank/DDBJ databases">
        <title>Chromosome-level genome assembly of true bugs.</title>
        <authorList>
            <person name="Ma L."/>
            <person name="Li H."/>
        </authorList>
    </citation>
    <scope>NUCLEOTIDE SEQUENCE [LARGE SCALE GENOMIC DNA]</scope>
    <source>
        <strain evidence="17">Lab_2022b</strain>
    </source>
</reference>
<evidence type="ECO:0000256" key="9">
    <source>
        <dbReference type="ARBA" id="ARBA00022989"/>
    </source>
</evidence>
<dbReference type="InterPro" id="IPR002067">
    <property type="entry name" value="MCP"/>
</dbReference>
<comment type="caution">
    <text evidence="17">The sequence shown here is derived from an EMBL/GenBank/DDBJ whole genome shotgun (WGS) entry which is preliminary data.</text>
</comment>
<comment type="catalytic activity">
    <reaction evidence="12">
        <text>ADP(in) + ATP(out) = ADP(out) + ATP(in)</text>
        <dbReference type="Rhea" id="RHEA:34999"/>
        <dbReference type="ChEBI" id="CHEBI:30616"/>
        <dbReference type="ChEBI" id="CHEBI:456216"/>
    </reaction>
    <physiologicalReaction direction="left-to-right" evidence="12">
        <dbReference type="Rhea" id="RHEA:35000"/>
    </physiologicalReaction>
</comment>
<dbReference type="InterPro" id="IPR023395">
    <property type="entry name" value="MCP_dom_sf"/>
</dbReference>
<dbReference type="GO" id="GO:0005743">
    <property type="term" value="C:mitochondrial inner membrane"/>
    <property type="evidence" value="ECO:0007669"/>
    <property type="project" value="UniProtKB-SubCell"/>
</dbReference>
<dbReference type="EMBL" id="JAPXFL010000010">
    <property type="protein sequence ID" value="KAK9500274.1"/>
    <property type="molecule type" value="Genomic_DNA"/>
</dbReference>
<comment type="similarity">
    <text evidence="2 15">Belongs to the mitochondrial carrier (TC 2.A.29) family.</text>
</comment>
<dbReference type="InterPro" id="IPR002113">
    <property type="entry name" value="ADT_euk_type"/>
</dbReference>
<name>A0AAW1CVG8_9HEMI</name>
<dbReference type="PANTHER" id="PTHR45635:SF14">
    <property type="entry name" value="ADP_ATP TRANSLOCASE"/>
    <property type="match status" value="1"/>
</dbReference>
<keyword evidence="7" id="KW-0677">Repeat</keyword>
<keyword evidence="11 14" id="KW-0472">Membrane</keyword>
<dbReference type="Pfam" id="PF00153">
    <property type="entry name" value="Mito_carr"/>
    <property type="match status" value="2"/>
</dbReference>
<keyword evidence="10" id="KW-0496">Mitochondrion</keyword>
<feature type="repeat" description="Solcar" evidence="14">
    <location>
        <begin position="47"/>
        <end position="136"/>
    </location>
</feature>
<comment type="function">
    <text evidence="13">ADP:ATP antiporter that mediates import of ADP into the mitochondrial matrix for ATP synthesis, and export of ATP out to fuel the cell. Cycles between the cytoplasmic-open state (c-state) and the matrix-open state (m-state): operates by the alternating access mechanism with a single substrate-binding site intermittently exposed to either the cytosolic (c-state) or matrix (m-state) side of the inner mitochondrial membrane.</text>
</comment>
<accession>A0AAW1CVG8</accession>
<evidence type="ECO:0000256" key="2">
    <source>
        <dbReference type="ARBA" id="ARBA00006375"/>
    </source>
</evidence>
<evidence type="ECO:0000256" key="16">
    <source>
        <dbReference type="RuleBase" id="RU368008"/>
    </source>
</evidence>
<evidence type="ECO:0000313" key="17">
    <source>
        <dbReference type="EMBL" id="KAK9500274.1"/>
    </source>
</evidence>
<keyword evidence="8" id="KW-0999">Mitochondrion inner membrane</keyword>
<evidence type="ECO:0000256" key="4">
    <source>
        <dbReference type="ARBA" id="ARBA00022448"/>
    </source>
</evidence>
<dbReference type="PROSITE" id="PS50920">
    <property type="entry name" value="SOLCAR"/>
    <property type="match status" value="2"/>
</dbReference>
<comment type="function">
    <text evidence="16">Catalyzes the exchange of ADP and ATP across the membrane.</text>
</comment>
<dbReference type="GO" id="GO:0140021">
    <property type="term" value="P:mitochondrial ADP transmembrane transport"/>
    <property type="evidence" value="ECO:0007669"/>
    <property type="project" value="InterPro"/>
</dbReference>
<evidence type="ECO:0000256" key="10">
    <source>
        <dbReference type="ARBA" id="ARBA00023128"/>
    </source>
</evidence>
<comment type="subunit">
    <text evidence="3 16">Monomer.</text>
</comment>
<evidence type="ECO:0000256" key="14">
    <source>
        <dbReference type="PROSITE-ProRule" id="PRU00282"/>
    </source>
</evidence>
<evidence type="ECO:0000256" key="3">
    <source>
        <dbReference type="ARBA" id="ARBA00011245"/>
    </source>
</evidence>
<dbReference type="Gene3D" id="1.50.40.10">
    <property type="entry name" value="Mitochondrial carrier domain"/>
    <property type="match status" value="1"/>
</dbReference>
<evidence type="ECO:0000256" key="13">
    <source>
        <dbReference type="ARBA" id="ARBA00045250"/>
    </source>
</evidence>
<keyword evidence="9" id="KW-1133">Transmembrane helix</keyword>
<dbReference type="SUPFAM" id="SSF103506">
    <property type="entry name" value="Mitochondrial carrier"/>
    <property type="match status" value="1"/>
</dbReference>
<dbReference type="PRINTS" id="PR00926">
    <property type="entry name" value="MITOCARRIER"/>
</dbReference>
<keyword evidence="5" id="KW-0050">Antiport</keyword>
<feature type="repeat" description="Solcar" evidence="14">
    <location>
        <begin position="144"/>
        <end position="232"/>
    </location>
</feature>
<keyword evidence="6 14" id="KW-0812">Transmembrane</keyword>
<keyword evidence="4 15" id="KW-0813">Transport</keyword>
<proteinExistence type="inferred from homology"/>
<gene>
    <name evidence="17" type="ORF">O3M35_001563</name>
</gene>
<evidence type="ECO:0000256" key="8">
    <source>
        <dbReference type="ARBA" id="ARBA00022792"/>
    </source>
</evidence>
<dbReference type="Proteomes" id="UP001461498">
    <property type="component" value="Unassembled WGS sequence"/>
</dbReference>
<evidence type="ECO:0000256" key="5">
    <source>
        <dbReference type="ARBA" id="ARBA00022449"/>
    </source>
</evidence>
<evidence type="ECO:0000256" key="1">
    <source>
        <dbReference type="ARBA" id="ARBA00004448"/>
    </source>
</evidence>
<dbReference type="PANTHER" id="PTHR45635">
    <property type="entry name" value="ADP,ATP CARRIER PROTEIN 1-RELATED-RELATED"/>
    <property type="match status" value="1"/>
</dbReference>
<evidence type="ECO:0000256" key="15">
    <source>
        <dbReference type="RuleBase" id="RU000488"/>
    </source>
</evidence>
<organism evidence="17 18">
    <name type="scientific">Rhynocoris fuscipes</name>
    <dbReference type="NCBI Taxonomy" id="488301"/>
    <lineage>
        <taxon>Eukaryota</taxon>
        <taxon>Metazoa</taxon>
        <taxon>Ecdysozoa</taxon>
        <taxon>Arthropoda</taxon>
        <taxon>Hexapoda</taxon>
        <taxon>Insecta</taxon>
        <taxon>Pterygota</taxon>
        <taxon>Neoptera</taxon>
        <taxon>Paraneoptera</taxon>
        <taxon>Hemiptera</taxon>
        <taxon>Heteroptera</taxon>
        <taxon>Panheteroptera</taxon>
        <taxon>Cimicomorpha</taxon>
        <taxon>Reduviidae</taxon>
        <taxon>Harpactorinae</taxon>
        <taxon>Harpactorini</taxon>
        <taxon>Rhynocoris</taxon>
    </lineage>
</organism>
<evidence type="ECO:0000256" key="6">
    <source>
        <dbReference type="ARBA" id="ARBA00022692"/>
    </source>
</evidence>
<dbReference type="GO" id="GO:0005471">
    <property type="term" value="F:ATP:ADP antiporter activity"/>
    <property type="evidence" value="ECO:0007669"/>
    <property type="project" value="UniProtKB-UniRule"/>
</dbReference>
<keyword evidence="18" id="KW-1185">Reference proteome</keyword>
<evidence type="ECO:0000256" key="11">
    <source>
        <dbReference type="ARBA" id="ARBA00023136"/>
    </source>
</evidence>